<keyword evidence="4" id="KW-1185">Reference proteome</keyword>
<dbReference type="KEGG" id="cau:Caur_2972"/>
<evidence type="ECO:0000259" key="2">
    <source>
        <dbReference type="Pfam" id="PF12773"/>
    </source>
</evidence>
<dbReference type="EMBL" id="CP000909">
    <property type="protein sequence ID" value="ABY36171.1"/>
    <property type="molecule type" value="Genomic_DNA"/>
</dbReference>
<dbReference type="InterPro" id="IPR025874">
    <property type="entry name" value="DZR"/>
</dbReference>
<dbReference type="PATRIC" id="fig|324602.8.peg.3371"/>
<proteinExistence type="predicted"/>
<dbReference type="Pfam" id="PF12773">
    <property type="entry name" value="DZR"/>
    <property type="match status" value="1"/>
</dbReference>
<evidence type="ECO:0000313" key="4">
    <source>
        <dbReference type="Proteomes" id="UP000002008"/>
    </source>
</evidence>
<sequence length="188" mass="20614">MHCPRCNTVLPDDARFCIECGTAVRVATGETIQLPPTADAAITCPVCSTANPPYARFCVYCGEAIQRSAGQPASNVPRTVSPPQPRQARLDEFDAGITLLLIGAALLIPVIFRLPPMIWPNFLMVLGIAQMIIHLRRGTLTSGIRNAIWLFGLGVLFLIPRLLLPGLFLLVGLTLLLESWRWTRRTPS</sequence>
<accession>A9WG17</accession>
<keyword evidence="1" id="KW-0812">Transmembrane</keyword>
<dbReference type="AlphaFoldDB" id="A9WG17"/>
<reference evidence="4" key="1">
    <citation type="journal article" date="2011" name="BMC Genomics">
        <title>Complete genome sequence of the filamentous anoxygenic phototrophic bacterium Chloroflexus aurantiacus.</title>
        <authorList>
            <person name="Tang K.H."/>
            <person name="Barry K."/>
            <person name="Chertkov O."/>
            <person name="Dalin E."/>
            <person name="Han C.S."/>
            <person name="Hauser L.J."/>
            <person name="Honchak B.M."/>
            <person name="Karbach L.E."/>
            <person name="Land M.L."/>
            <person name="Lapidus A."/>
            <person name="Larimer F.W."/>
            <person name="Mikhailova N."/>
            <person name="Pitluck S."/>
            <person name="Pierson B.K."/>
            <person name="Blankenship R.E."/>
        </authorList>
    </citation>
    <scope>NUCLEOTIDE SEQUENCE [LARGE SCALE GENOMIC DNA]</scope>
    <source>
        <strain evidence="4">ATCC 29366 / DSM 635 / J-10-fl</strain>
    </source>
</reference>
<feature type="transmembrane region" description="Helical" evidence="1">
    <location>
        <begin position="93"/>
        <end position="112"/>
    </location>
</feature>
<dbReference type="Proteomes" id="UP000002008">
    <property type="component" value="Chromosome"/>
</dbReference>
<dbReference type="InParanoid" id="A9WG17"/>
<keyword evidence="1" id="KW-0472">Membrane</keyword>
<feature type="domain" description="DZANK-type" evidence="2">
    <location>
        <begin position="3"/>
        <end position="62"/>
    </location>
</feature>
<protein>
    <recommendedName>
        <fullName evidence="2">DZANK-type domain-containing protein</fullName>
    </recommendedName>
</protein>
<gene>
    <name evidence="3" type="ordered locus">Caur_2972</name>
</gene>
<evidence type="ECO:0000256" key="1">
    <source>
        <dbReference type="SAM" id="Phobius"/>
    </source>
</evidence>
<dbReference type="EnsemblBacteria" id="ABY36171">
    <property type="protein sequence ID" value="ABY36171"/>
    <property type="gene ID" value="Caur_2972"/>
</dbReference>
<dbReference type="RefSeq" id="WP_012258824.1">
    <property type="nucleotide sequence ID" value="NC_010175.1"/>
</dbReference>
<feature type="transmembrane region" description="Helical" evidence="1">
    <location>
        <begin position="118"/>
        <end position="135"/>
    </location>
</feature>
<keyword evidence="1" id="KW-1133">Transmembrane helix</keyword>
<dbReference type="HOGENOM" id="CLU_1438726_0_0_0"/>
<feature type="transmembrane region" description="Helical" evidence="1">
    <location>
        <begin position="147"/>
        <end position="177"/>
    </location>
</feature>
<evidence type="ECO:0000313" key="3">
    <source>
        <dbReference type="EMBL" id="ABY36171.1"/>
    </source>
</evidence>
<name>A9WG17_CHLAA</name>
<organism evidence="3 4">
    <name type="scientific">Chloroflexus aurantiacus (strain ATCC 29366 / DSM 635 / J-10-fl)</name>
    <dbReference type="NCBI Taxonomy" id="324602"/>
    <lineage>
        <taxon>Bacteria</taxon>
        <taxon>Bacillati</taxon>
        <taxon>Chloroflexota</taxon>
        <taxon>Chloroflexia</taxon>
        <taxon>Chloroflexales</taxon>
        <taxon>Chloroflexineae</taxon>
        <taxon>Chloroflexaceae</taxon>
        <taxon>Chloroflexus</taxon>
    </lineage>
</organism>
<dbReference type="STRING" id="324602.Caur_2972"/>